<dbReference type="Gene3D" id="3.40.970.40">
    <property type="entry name" value="fibrinogen binding protein from staphylococcus aureus domain like"/>
    <property type="match status" value="1"/>
</dbReference>
<dbReference type="Pfam" id="PF05833">
    <property type="entry name" value="NFACT_N"/>
    <property type="match status" value="2"/>
</dbReference>
<dbReference type="Pfam" id="PF05670">
    <property type="entry name" value="NFACT-R_1"/>
    <property type="match status" value="1"/>
</dbReference>
<dbReference type="InterPro" id="IPR043682">
    <property type="entry name" value="RqcH_bacterial"/>
</dbReference>
<evidence type="ECO:0000256" key="2">
    <source>
        <dbReference type="ARBA" id="ARBA00022730"/>
    </source>
</evidence>
<evidence type="ECO:0000313" key="7">
    <source>
        <dbReference type="EMBL" id="CAH1190802.1"/>
    </source>
</evidence>
<reference evidence="7" key="1">
    <citation type="submission" date="2022-01" db="EMBL/GenBank/DDBJ databases">
        <authorList>
            <person name="Criscuolo A."/>
        </authorList>
    </citation>
    <scope>NUCLEOTIDE SEQUENCE</scope>
    <source>
        <strain evidence="7">CIP111892</strain>
    </source>
</reference>
<dbReference type="Gene3D" id="2.30.310.10">
    <property type="entry name" value="ibrinogen binding protein from staphylococcus aureus domain"/>
    <property type="match status" value="1"/>
</dbReference>
<organism evidence="7 8">
    <name type="scientific">Paenibacillus auburnensis</name>
    <dbReference type="NCBI Taxonomy" id="2905649"/>
    <lineage>
        <taxon>Bacteria</taxon>
        <taxon>Bacillati</taxon>
        <taxon>Bacillota</taxon>
        <taxon>Bacilli</taxon>
        <taxon>Bacillales</taxon>
        <taxon>Paenibacillaceae</taxon>
        <taxon>Paenibacillus</taxon>
    </lineage>
</organism>
<comment type="caution">
    <text evidence="7">The sequence shown here is derived from an EMBL/GenBank/DDBJ whole genome shotgun (WGS) entry which is preliminary data.</text>
</comment>
<dbReference type="PANTHER" id="PTHR15239:SF6">
    <property type="entry name" value="RIBOSOME QUALITY CONTROL COMPLEX SUBUNIT NEMF"/>
    <property type="match status" value="1"/>
</dbReference>
<dbReference type="InterPro" id="IPR008532">
    <property type="entry name" value="NFACT_RNA-bd"/>
</dbReference>
<evidence type="ECO:0000256" key="3">
    <source>
        <dbReference type="ARBA" id="ARBA00022884"/>
    </source>
</evidence>
<dbReference type="Gene3D" id="1.10.8.50">
    <property type="match status" value="1"/>
</dbReference>
<comment type="similarity">
    <text evidence="5">Belongs to the NEMF family.</text>
</comment>
<keyword evidence="1 5" id="KW-0820">tRNA-binding</keyword>
<keyword evidence="3 5" id="KW-0694">RNA-binding</keyword>
<evidence type="ECO:0000256" key="4">
    <source>
        <dbReference type="ARBA" id="ARBA00022917"/>
    </source>
</evidence>
<evidence type="ECO:0000256" key="1">
    <source>
        <dbReference type="ARBA" id="ARBA00022555"/>
    </source>
</evidence>
<dbReference type="RefSeq" id="WP_236329178.1">
    <property type="nucleotide sequence ID" value="NZ_CAKMMG010000001.1"/>
</dbReference>
<keyword evidence="4 5" id="KW-0648">Protein biosynthesis</keyword>
<sequence>MALDGIVTRAIVHELQPFIGARVGKIYQPSTHDLIFILRGAGGGGKLLLSANPTYPRLHLSDRNSINPAEAPMFCMLMRKHCEGGTIESITQVGMERIIHIQIRTRDELGDVSAKKIIIELMGRHSNIILTDLATGTIIDGIHHVTPSISSYRIVMPGAAYTEPPQQHKLNPLTTSQEEFISLMASAEEAALLASTGEEQEPEEIIEGDIAELLRSLEEPKADGSGGPAPSVDPMGWMVHAFSGMSPLIAGEILLRSGHQHNAGGSADPAQLWAAFDSIMSPVREFQFSPVTGYNAKGKPVFSAIPLTSLGGDAKHYSSISACLEDYYGDKAERDTVKQRVSDLIRFLSNERSKNVKKLAKLQKDLAEADDADQYRIWGELLFASLHTVSKGDKEAKLVNYYDENQAEITIPLDPLLTPSDNAQRYFKKYNKYKNSLLVIEEQRVKTNEEITYMEMLLQQLEHASLNDIEEIRDELVNQGYLRDRSKKGKKKKKTTRPTLQVYTSSEGVDIYVGKNNLQNEYVTNRLASANDTWLHTKDIPGSHVVIRSEEFGDATLEEAAQLAAYYSQAKQSSSVPVDCTLIRHVRKPSGAKPGFVIYDHQKTLFVTPDEERIKSLPNVLRS</sequence>
<gene>
    <name evidence="5 7" type="primary">rqcH</name>
    <name evidence="7" type="ORF">PAECIP111892_00349</name>
</gene>
<keyword evidence="8" id="KW-1185">Reference proteome</keyword>
<dbReference type="Proteomes" id="UP000838324">
    <property type="component" value="Unassembled WGS sequence"/>
</dbReference>
<dbReference type="HAMAP" id="MF_00844_B">
    <property type="entry name" value="RqcH_B"/>
    <property type="match status" value="1"/>
</dbReference>
<evidence type="ECO:0000256" key="5">
    <source>
        <dbReference type="HAMAP-Rule" id="MF_00844"/>
    </source>
</evidence>
<name>A0ABN8FY33_9BACL</name>
<dbReference type="PANTHER" id="PTHR15239">
    <property type="entry name" value="NUCLEAR EXPORT MEDIATOR FACTOR NEMF"/>
    <property type="match status" value="1"/>
</dbReference>
<evidence type="ECO:0000259" key="6">
    <source>
        <dbReference type="Pfam" id="PF05670"/>
    </source>
</evidence>
<dbReference type="EMBL" id="CAKMMG010000001">
    <property type="protein sequence ID" value="CAH1190802.1"/>
    <property type="molecule type" value="Genomic_DNA"/>
</dbReference>
<dbReference type="InterPro" id="IPR051608">
    <property type="entry name" value="RQC_Subunit_NEMF"/>
</dbReference>
<feature type="domain" description="NFACT RNA-binding" evidence="6">
    <location>
        <begin position="502"/>
        <end position="590"/>
    </location>
</feature>
<evidence type="ECO:0000313" key="8">
    <source>
        <dbReference type="Proteomes" id="UP000838324"/>
    </source>
</evidence>
<proteinExistence type="inferred from homology"/>
<accession>A0ABN8FY33</accession>
<keyword evidence="2 5" id="KW-0699">rRNA-binding</keyword>
<protein>
    <recommendedName>
        <fullName evidence="5">Rqc2 homolog RqcH</fullName>
        <shortName evidence="5">RqcH</shortName>
    </recommendedName>
</protein>
<comment type="subunit">
    <text evidence="5">Associates with stalled 50S ribosomal subunits. Binds to RqcP.</text>
</comment>
<comment type="function">
    <text evidence="5">Key component of the ribosome quality control system (RQC), a ribosome-associated complex that mediates the extraction of incompletely synthesized nascent chains from stalled ribosomes and their subsequent degradation. RqcH recruits Ala-charged tRNA, and with RqcP directs the elongation of stalled nascent chains on 50S ribosomal subunits, leading to non-templated C-terminal alanine extensions (Ala tail). The Ala tail promotes nascent chain degradation. May add between 1 and at least 8 Ala residues. Binds to stalled 50S ribosomal subunits.</text>
</comment>